<organism evidence="8 9">
    <name type="scientific">Parvularcula lutaonensis</name>
    <dbReference type="NCBI Taxonomy" id="491923"/>
    <lineage>
        <taxon>Bacteria</taxon>
        <taxon>Pseudomonadati</taxon>
        <taxon>Pseudomonadota</taxon>
        <taxon>Alphaproteobacteria</taxon>
        <taxon>Parvularculales</taxon>
        <taxon>Parvularculaceae</taxon>
        <taxon>Parvularcula</taxon>
    </lineage>
</organism>
<gene>
    <name evidence="5 8" type="primary">truB</name>
    <name evidence="8" type="ORF">ACFONP_04675</name>
</gene>
<sequence length="320" mass="35073">MARRKKGRKVHGWLILDKPYDYGSTEAVSRMKWFGEAQKAGHAGTLDPLATGILPIAFGEATKTVPFVQDGIKTYRFTARWGVRTATDDREGEVVEESAVRPDREAIEAVLPDFIGTIEQVPPQFSAILVNGERAYDLARDGEEVKLKPREVEIDSFDLIDMPDADHAVFEAVVGKGTYVRALVRDIAEKLGTVAHVSELRRTRVGPFGEDQAVTMEEVTGHPVSEKIPADARDHARFDEHLVPIGDAMADYPKEKVSSFEANRLRSGQAVMLTPVRAKALRAGEAGLLDVVLAEDDSGEVALCRLDGLALQPSKVFQLG</sequence>
<evidence type="ECO:0000256" key="1">
    <source>
        <dbReference type="ARBA" id="ARBA00000385"/>
    </source>
</evidence>
<evidence type="ECO:0000256" key="3">
    <source>
        <dbReference type="ARBA" id="ARBA00022694"/>
    </source>
</evidence>
<comment type="function">
    <text evidence="5">Responsible for synthesis of pseudouridine from uracil-55 in the psi GC loop of transfer RNAs.</text>
</comment>
<feature type="active site" description="Nucleophile" evidence="5">
    <location>
        <position position="47"/>
    </location>
</feature>
<feature type="domain" description="tRNA pseudouridylate synthase B C-terminal" evidence="7">
    <location>
        <begin position="181"/>
        <end position="246"/>
    </location>
</feature>
<dbReference type="Pfam" id="PF01509">
    <property type="entry name" value="TruB_N"/>
    <property type="match status" value="1"/>
</dbReference>
<keyword evidence="9" id="KW-1185">Reference proteome</keyword>
<dbReference type="PANTHER" id="PTHR13767:SF2">
    <property type="entry name" value="PSEUDOURIDYLATE SYNTHASE TRUB1"/>
    <property type="match status" value="1"/>
</dbReference>
<name>A0ABV7MA11_9PROT</name>
<dbReference type="InterPro" id="IPR032819">
    <property type="entry name" value="TruB_C"/>
</dbReference>
<keyword evidence="4 5" id="KW-0413">Isomerase</keyword>
<evidence type="ECO:0000256" key="5">
    <source>
        <dbReference type="HAMAP-Rule" id="MF_01080"/>
    </source>
</evidence>
<evidence type="ECO:0000313" key="8">
    <source>
        <dbReference type="EMBL" id="MFC3302021.1"/>
    </source>
</evidence>
<dbReference type="InterPro" id="IPR002501">
    <property type="entry name" value="PsdUridine_synth_N"/>
</dbReference>
<dbReference type="RefSeq" id="WP_189574110.1">
    <property type="nucleotide sequence ID" value="NZ_BMXU01000001.1"/>
</dbReference>
<dbReference type="NCBIfam" id="TIGR00431">
    <property type="entry name" value="TruB"/>
    <property type="match status" value="1"/>
</dbReference>
<dbReference type="Pfam" id="PF16198">
    <property type="entry name" value="TruB_C_2"/>
    <property type="match status" value="1"/>
</dbReference>
<dbReference type="SUPFAM" id="SSF55120">
    <property type="entry name" value="Pseudouridine synthase"/>
    <property type="match status" value="1"/>
</dbReference>
<evidence type="ECO:0000256" key="2">
    <source>
        <dbReference type="ARBA" id="ARBA00005642"/>
    </source>
</evidence>
<evidence type="ECO:0000313" key="9">
    <source>
        <dbReference type="Proteomes" id="UP001595607"/>
    </source>
</evidence>
<proteinExistence type="inferred from homology"/>
<dbReference type="Gene3D" id="3.30.2350.10">
    <property type="entry name" value="Pseudouridine synthase"/>
    <property type="match status" value="1"/>
</dbReference>
<dbReference type="HAMAP" id="MF_01080">
    <property type="entry name" value="TruB_bact"/>
    <property type="match status" value="1"/>
</dbReference>
<keyword evidence="3 5" id="KW-0819">tRNA processing</keyword>
<dbReference type="Proteomes" id="UP001595607">
    <property type="component" value="Unassembled WGS sequence"/>
</dbReference>
<reference evidence="9" key="1">
    <citation type="journal article" date="2019" name="Int. J. Syst. Evol. Microbiol.">
        <title>The Global Catalogue of Microorganisms (GCM) 10K type strain sequencing project: providing services to taxonomists for standard genome sequencing and annotation.</title>
        <authorList>
            <consortium name="The Broad Institute Genomics Platform"/>
            <consortium name="The Broad Institute Genome Sequencing Center for Infectious Disease"/>
            <person name="Wu L."/>
            <person name="Ma J."/>
        </authorList>
    </citation>
    <scope>NUCLEOTIDE SEQUENCE [LARGE SCALE GENOMIC DNA]</scope>
    <source>
        <strain evidence="9">KCTC 22245</strain>
    </source>
</reference>
<evidence type="ECO:0000259" key="6">
    <source>
        <dbReference type="Pfam" id="PF01509"/>
    </source>
</evidence>
<evidence type="ECO:0000259" key="7">
    <source>
        <dbReference type="Pfam" id="PF16198"/>
    </source>
</evidence>
<accession>A0ABV7MA11</accession>
<evidence type="ECO:0000256" key="4">
    <source>
        <dbReference type="ARBA" id="ARBA00023235"/>
    </source>
</evidence>
<dbReference type="EMBL" id="JBHRVA010000002">
    <property type="protein sequence ID" value="MFC3302021.1"/>
    <property type="molecule type" value="Genomic_DNA"/>
</dbReference>
<comment type="catalytic activity">
    <reaction evidence="1 5">
        <text>uridine(55) in tRNA = pseudouridine(55) in tRNA</text>
        <dbReference type="Rhea" id="RHEA:42532"/>
        <dbReference type="Rhea" id="RHEA-COMP:10101"/>
        <dbReference type="Rhea" id="RHEA-COMP:10102"/>
        <dbReference type="ChEBI" id="CHEBI:65314"/>
        <dbReference type="ChEBI" id="CHEBI:65315"/>
        <dbReference type="EC" id="5.4.99.25"/>
    </reaction>
</comment>
<dbReference type="InterPro" id="IPR014780">
    <property type="entry name" value="tRNA_psdUridine_synth_TruB"/>
</dbReference>
<dbReference type="CDD" id="cd02573">
    <property type="entry name" value="PseudoU_synth_EcTruB"/>
    <property type="match status" value="1"/>
</dbReference>
<dbReference type="EC" id="5.4.99.25" evidence="5"/>
<protein>
    <recommendedName>
        <fullName evidence="5">tRNA pseudouridine synthase B</fullName>
        <ecNumber evidence="5">5.4.99.25</ecNumber>
    </recommendedName>
    <alternativeName>
        <fullName evidence="5">tRNA pseudouridine(55) synthase</fullName>
        <shortName evidence="5">Psi55 synthase</shortName>
    </alternativeName>
    <alternativeName>
        <fullName evidence="5">tRNA pseudouridylate synthase</fullName>
    </alternativeName>
    <alternativeName>
        <fullName evidence="5">tRNA-uridine isomerase</fullName>
    </alternativeName>
</protein>
<dbReference type="InterPro" id="IPR020103">
    <property type="entry name" value="PsdUridine_synth_cat_dom_sf"/>
</dbReference>
<feature type="domain" description="Pseudouridine synthase II N-terminal" evidence="6">
    <location>
        <begin position="36"/>
        <end position="180"/>
    </location>
</feature>
<dbReference type="GO" id="GO:0160148">
    <property type="term" value="F:tRNA pseudouridine(55) synthase activity"/>
    <property type="evidence" value="ECO:0007669"/>
    <property type="project" value="UniProtKB-EC"/>
</dbReference>
<comment type="similarity">
    <text evidence="2 5">Belongs to the pseudouridine synthase TruB family. Type 1 subfamily.</text>
</comment>
<dbReference type="PANTHER" id="PTHR13767">
    <property type="entry name" value="TRNA-PSEUDOURIDINE SYNTHASE"/>
    <property type="match status" value="1"/>
</dbReference>
<comment type="caution">
    <text evidence="8">The sequence shown here is derived from an EMBL/GenBank/DDBJ whole genome shotgun (WGS) entry which is preliminary data.</text>
</comment>